<dbReference type="PANTHER" id="PTHR30349">
    <property type="entry name" value="PHAGE INTEGRASE-RELATED"/>
    <property type="match status" value="1"/>
</dbReference>
<evidence type="ECO:0000313" key="4">
    <source>
        <dbReference type="Proteomes" id="UP000242972"/>
    </source>
</evidence>
<dbReference type="InterPro" id="IPR002104">
    <property type="entry name" value="Integrase_catalytic"/>
</dbReference>
<dbReference type="GO" id="GO:0015074">
    <property type="term" value="P:DNA integration"/>
    <property type="evidence" value="ECO:0007669"/>
    <property type="project" value="InterPro"/>
</dbReference>
<dbReference type="InterPro" id="IPR011010">
    <property type="entry name" value="DNA_brk_join_enz"/>
</dbReference>
<dbReference type="PANTHER" id="PTHR30349:SF64">
    <property type="entry name" value="PROPHAGE INTEGRASE INTD-RELATED"/>
    <property type="match status" value="1"/>
</dbReference>
<dbReference type="SUPFAM" id="SSF56349">
    <property type="entry name" value="DNA breaking-rejoining enzymes"/>
    <property type="match status" value="1"/>
</dbReference>
<evidence type="ECO:0000256" key="1">
    <source>
        <dbReference type="ARBA" id="ARBA00023172"/>
    </source>
</evidence>
<dbReference type="EMBL" id="PXYW01000090">
    <property type="protein sequence ID" value="PSR29317.1"/>
    <property type="molecule type" value="Genomic_DNA"/>
</dbReference>
<sequence>MRYVFASHFGAAMRSLVVEKQALGFSYRSGQYRLAEFDRFCCQEFPMETRLTQTLVQRWAELRPGEHPNNRGERLTYVRQLADYLRAMGEDAFVLPPGMGGRRIRYLPHIFTRSELDAFFGAADGQSVTPFSPTRHLVVPVLFRLLYTCGLRPAEAAHLDIGDVDWERGLLHIHQSKGRKDRLVPMAADMWARCQAFDEAMRILLPHRSALFPNRYGHRLHPATFDDWFHVLWDAADLGPVAGNAPRLYDLRHTFCVHRLNQWVREGRDVQALLPYLSGYLGHTSLAMTDYYLHLVPDFYPDIQRLSQPGAALIPEVRV</sequence>
<reference evidence="3 4" key="1">
    <citation type="journal article" date="2014" name="BMC Genomics">
        <title>Comparison of environmental and isolate Sulfobacillus genomes reveals diverse carbon, sulfur, nitrogen, and hydrogen metabolisms.</title>
        <authorList>
            <person name="Justice N.B."/>
            <person name="Norman A."/>
            <person name="Brown C.T."/>
            <person name="Singh A."/>
            <person name="Thomas B.C."/>
            <person name="Banfield J.F."/>
        </authorList>
    </citation>
    <scope>NUCLEOTIDE SEQUENCE [LARGE SCALE GENOMIC DNA]</scope>
    <source>
        <strain evidence="3">AMDSBA4</strain>
    </source>
</reference>
<dbReference type="InterPro" id="IPR050090">
    <property type="entry name" value="Tyrosine_recombinase_XerCD"/>
</dbReference>
<dbReference type="Proteomes" id="UP000242972">
    <property type="component" value="Unassembled WGS sequence"/>
</dbReference>
<name>A0A2T2X4B3_9FIRM</name>
<feature type="domain" description="Tyr recombinase" evidence="2">
    <location>
        <begin position="106"/>
        <end position="305"/>
    </location>
</feature>
<gene>
    <name evidence="3" type="ORF">C7B46_18690</name>
</gene>
<evidence type="ECO:0000313" key="3">
    <source>
        <dbReference type="EMBL" id="PSR29317.1"/>
    </source>
</evidence>
<accession>A0A2T2X4B3</accession>
<dbReference type="AlphaFoldDB" id="A0A2T2X4B3"/>
<proteinExistence type="predicted"/>
<organism evidence="3 4">
    <name type="scientific">Sulfobacillus benefaciens</name>
    <dbReference type="NCBI Taxonomy" id="453960"/>
    <lineage>
        <taxon>Bacteria</taxon>
        <taxon>Bacillati</taxon>
        <taxon>Bacillota</taxon>
        <taxon>Clostridia</taxon>
        <taxon>Eubacteriales</taxon>
        <taxon>Clostridiales Family XVII. Incertae Sedis</taxon>
        <taxon>Sulfobacillus</taxon>
    </lineage>
</organism>
<dbReference type="PROSITE" id="PS51898">
    <property type="entry name" value="TYR_RECOMBINASE"/>
    <property type="match status" value="1"/>
</dbReference>
<keyword evidence="1" id="KW-0233">DNA recombination</keyword>
<dbReference type="GO" id="GO:0003677">
    <property type="term" value="F:DNA binding"/>
    <property type="evidence" value="ECO:0007669"/>
    <property type="project" value="InterPro"/>
</dbReference>
<evidence type="ECO:0000259" key="2">
    <source>
        <dbReference type="PROSITE" id="PS51898"/>
    </source>
</evidence>
<dbReference type="Gene3D" id="1.10.443.10">
    <property type="entry name" value="Intergrase catalytic core"/>
    <property type="match status" value="1"/>
</dbReference>
<dbReference type="Pfam" id="PF00589">
    <property type="entry name" value="Phage_integrase"/>
    <property type="match status" value="1"/>
</dbReference>
<dbReference type="InterPro" id="IPR013762">
    <property type="entry name" value="Integrase-like_cat_sf"/>
</dbReference>
<dbReference type="GO" id="GO:0006310">
    <property type="term" value="P:DNA recombination"/>
    <property type="evidence" value="ECO:0007669"/>
    <property type="project" value="UniProtKB-KW"/>
</dbReference>
<protein>
    <submittedName>
        <fullName evidence="3">Integrase</fullName>
    </submittedName>
</protein>
<comment type="caution">
    <text evidence="3">The sequence shown here is derived from an EMBL/GenBank/DDBJ whole genome shotgun (WGS) entry which is preliminary data.</text>
</comment>